<name>A0A364JTI4_9HYPH</name>
<dbReference type="OrthoDB" id="9156186at2"/>
<evidence type="ECO:0008006" key="4">
    <source>
        <dbReference type="Google" id="ProtNLM"/>
    </source>
</evidence>
<dbReference type="Proteomes" id="UP000249453">
    <property type="component" value="Unassembled WGS sequence"/>
</dbReference>
<comment type="caution">
    <text evidence="2">The sequence shown here is derived from an EMBL/GenBank/DDBJ whole genome shotgun (WGS) entry which is preliminary data.</text>
</comment>
<dbReference type="RefSeq" id="WP_111575895.1">
    <property type="nucleotide sequence ID" value="NZ_JBHEEY010000011.1"/>
</dbReference>
<accession>A0A364JTI4</accession>
<evidence type="ECO:0000313" key="3">
    <source>
        <dbReference type="Proteomes" id="UP000249453"/>
    </source>
</evidence>
<feature type="compositionally biased region" description="Basic residues" evidence="1">
    <location>
        <begin position="124"/>
        <end position="138"/>
    </location>
</feature>
<gene>
    <name evidence="2" type="ORF">C7374_11190</name>
</gene>
<evidence type="ECO:0000256" key="1">
    <source>
        <dbReference type="SAM" id="MobiDB-lite"/>
    </source>
</evidence>
<protein>
    <recommendedName>
        <fullName evidence="4">Phage terminase small subunit</fullName>
    </recommendedName>
</protein>
<evidence type="ECO:0000313" key="2">
    <source>
        <dbReference type="EMBL" id="RAK27096.1"/>
    </source>
</evidence>
<dbReference type="EMBL" id="QLMK01000011">
    <property type="protein sequence ID" value="RAK27096.1"/>
    <property type="molecule type" value="Genomic_DNA"/>
</dbReference>
<keyword evidence="3" id="KW-1185">Reference proteome</keyword>
<dbReference type="AlphaFoldDB" id="A0A364JTI4"/>
<reference evidence="2 3" key="1">
    <citation type="submission" date="2018-06" db="EMBL/GenBank/DDBJ databases">
        <title>Genomic Encyclopedia of Type Strains, Phase IV (KMG-IV): sequencing the most valuable type-strain genomes for metagenomic binning, comparative biology and taxonomic classification.</title>
        <authorList>
            <person name="Goeker M."/>
        </authorList>
    </citation>
    <scope>NUCLEOTIDE SEQUENCE [LARGE SCALE GENOMIC DNA]</scope>
    <source>
        <strain evidence="2 3">DSM 26720</strain>
    </source>
</reference>
<organism evidence="2 3">
    <name type="scientific">Falsochrobactrum ovis</name>
    <dbReference type="NCBI Taxonomy" id="1293442"/>
    <lineage>
        <taxon>Bacteria</taxon>
        <taxon>Pseudomonadati</taxon>
        <taxon>Pseudomonadota</taxon>
        <taxon>Alphaproteobacteria</taxon>
        <taxon>Hyphomicrobiales</taxon>
        <taxon>Brucellaceae</taxon>
        <taxon>Falsochrobactrum</taxon>
    </lineage>
</organism>
<proteinExistence type="predicted"/>
<sequence length="138" mass="15646">MAKRGRKSAAALEIAHAPGSIETIERPDAPYDLTDEQAEEWWAVVNRLPADWFPRETHAMLADYCRHVVKSRRISQLVNDAENAPEIDVGTLDKLYKMAERESRAISSLATRMRISQQATSTHRANKGTKGMRKPWES</sequence>
<feature type="region of interest" description="Disordered" evidence="1">
    <location>
        <begin position="115"/>
        <end position="138"/>
    </location>
</feature>